<dbReference type="PROSITE" id="PS50865">
    <property type="entry name" value="ZF_MYND_2"/>
    <property type="match status" value="1"/>
</dbReference>
<accession>A0AAV6TX69</accession>
<dbReference type="Gene3D" id="6.10.140.2220">
    <property type="match status" value="1"/>
</dbReference>
<sequence length="448" mass="51866">MSILAAKSYFPGDIICVEKPFVKVLHHEWWDKVCSGCCIKSTGLKKCGGCKKMKYCGINCQKNDWPDHKFECHYVRNYTNFTNEDIVYLIGKLILKLKGKDWKTAKSRVLNLEVSFDDLLSHSDCEIQNSSFDHQNISNTLESFIGKENMPDRKTLLELFGKVITNTFGFYCGEYPYGNAFDTLPREKDNDGSAICLGVSKIDHSCVPNAVFHVNGVSITVRALRAIKKSEKITIAYTRMVSYEFGAYLSHEYAKKKFKEKCYCSDCSQIPGESKLTKILDASKAADVLLDTEKALNAFSEYGHIECPNPEYLMPRCYLKDLLKRQDEALGRTHLRRMQLLSLLYPLEYQEDSMEHMIPKEEMIAGYEELTESMKEVWGDYYFELFPYYKKLALLNEDLDNQKETKAYSYKVWRLESVIYGSCFNDGQWEDELTEDDFQYLMEKISVE</sequence>
<dbReference type="PANTHER" id="PTHR12197">
    <property type="entry name" value="HISTONE-LYSINE N-METHYLTRANSFERASE SMYD"/>
    <property type="match status" value="1"/>
</dbReference>
<dbReference type="GO" id="GO:0005634">
    <property type="term" value="C:nucleus"/>
    <property type="evidence" value="ECO:0007669"/>
    <property type="project" value="TreeGrafter"/>
</dbReference>
<comment type="caution">
    <text evidence="7">The sequence shown here is derived from an EMBL/GenBank/DDBJ whole genome shotgun (WGS) entry which is preliminary data.</text>
</comment>
<keyword evidence="8" id="KW-1185">Reference proteome</keyword>
<dbReference type="InterPro" id="IPR001214">
    <property type="entry name" value="SET_dom"/>
</dbReference>
<feature type="domain" description="SET" evidence="5">
    <location>
        <begin position="35"/>
        <end position="238"/>
    </location>
</feature>
<dbReference type="PROSITE" id="PS01360">
    <property type="entry name" value="ZF_MYND_1"/>
    <property type="match status" value="1"/>
</dbReference>
<feature type="domain" description="MYND-type" evidence="6">
    <location>
        <begin position="34"/>
        <end position="72"/>
    </location>
</feature>
<dbReference type="GO" id="GO:0008757">
    <property type="term" value="F:S-adenosylmethionine-dependent methyltransferase activity"/>
    <property type="evidence" value="ECO:0007669"/>
    <property type="project" value="UniProtKB-ARBA"/>
</dbReference>
<dbReference type="AlphaFoldDB" id="A0AAV6TX69"/>
<evidence type="ECO:0000313" key="8">
    <source>
        <dbReference type="Proteomes" id="UP000827092"/>
    </source>
</evidence>
<dbReference type="GO" id="GO:0008170">
    <property type="term" value="F:N-methyltransferase activity"/>
    <property type="evidence" value="ECO:0007669"/>
    <property type="project" value="UniProtKB-ARBA"/>
</dbReference>
<dbReference type="InterPro" id="IPR046341">
    <property type="entry name" value="SET_dom_sf"/>
</dbReference>
<dbReference type="Pfam" id="PF01753">
    <property type="entry name" value="zf-MYND"/>
    <property type="match status" value="1"/>
</dbReference>
<dbReference type="GO" id="GO:0008276">
    <property type="term" value="F:protein methyltransferase activity"/>
    <property type="evidence" value="ECO:0007669"/>
    <property type="project" value="UniProtKB-ARBA"/>
</dbReference>
<proteinExistence type="predicted"/>
<dbReference type="GO" id="GO:0008270">
    <property type="term" value="F:zinc ion binding"/>
    <property type="evidence" value="ECO:0007669"/>
    <property type="project" value="UniProtKB-KW"/>
</dbReference>
<evidence type="ECO:0000259" key="5">
    <source>
        <dbReference type="PROSITE" id="PS50280"/>
    </source>
</evidence>
<keyword evidence="1" id="KW-0479">Metal-binding</keyword>
<name>A0AAV6TX69_9ARAC</name>
<organism evidence="7 8">
    <name type="scientific">Oedothorax gibbosus</name>
    <dbReference type="NCBI Taxonomy" id="931172"/>
    <lineage>
        <taxon>Eukaryota</taxon>
        <taxon>Metazoa</taxon>
        <taxon>Ecdysozoa</taxon>
        <taxon>Arthropoda</taxon>
        <taxon>Chelicerata</taxon>
        <taxon>Arachnida</taxon>
        <taxon>Araneae</taxon>
        <taxon>Araneomorphae</taxon>
        <taxon>Entelegynae</taxon>
        <taxon>Araneoidea</taxon>
        <taxon>Linyphiidae</taxon>
        <taxon>Erigoninae</taxon>
        <taxon>Oedothorax</taxon>
    </lineage>
</organism>
<dbReference type="Pfam" id="PF00856">
    <property type="entry name" value="SET"/>
    <property type="match status" value="1"/>
</dbReference>
<dbReference type="PROSITE" id="PS50280">
    <property type="entry name" value="SET"/>
    <property type="match status" value="1"/>
</dbReference>
<keyword evidence="2 4" id="KW-0863">Zinc-finger</keyword>
<reference evidence="7 8" key="1">
    <citation type="journal article" date="2022" name="Nat. Ecol. Evol.">
        <title>A masculinizing supergene underlies an exaggerated male reproductive morph in a spider.</title>
        <authorList>
            <person name="Hendrickx F."/>
            <person name="De Corte Z."/>
            <person name="Sonet G."/>
            <person name="Van Belleghem S.M."/>
            <person name="Kostlbacher S."/>
            <person name="Vangestel C."/>
        </authorList>
    </citation>
    <scope>NUCLEOTIDE SEQUENCE [LARGE SCALE GENOMIC DNA]</scope>
    <source>
        <strain evidence="7">W744_W776</strain>
    </source>
</reference>
<dbReference type="SUPFAM" id="SSF144232">
    <property type="entry name" value="HIT/MYND zinc finger-like"/>
    <property type="match status" value="1"/>
</dbReference>
<dbReference type="PANTHER" id="PTHR12197:SF251">
    <property type="entry name" value="EG:BACR7C10.4 PROTEIN"/>
    <property type="match status" value="1"/>
</dbReference>
<protein>
    <submittedName>
        <fullName evidence="7">Uncharacterized protein</fullName>
    </submittedName>
</protein>
<keyword evidence="3" id="KW-0862">Zinc</keyword>
<dbReference type="SUPFAM" id="SSF82199">
    <property type="entry name" value="SET domain"/>
    <property type="match status" value="1"/>
</dbReference>
<dbReference type="Gene3D" id="2.170.270.10">
    <property type="entry name" value="SET domain"/>
    <property type="match status" value="1"/>
</dbReference>
<evidence type="ECO:0000256" key="1">
    <source>
        <dbReference type="ARBA" id="ARBA00022723"/>
    </source>
</evidence>
<evidence type="ECO:0000256" key="3">
    <source>
        <dbReference type="ARBA" id="ARBA00022833"/>
    </source>
</evidence>
<evidence type="ECO:0000256" key="4">
    <source>
        <dbReference type="PROSITE-ProRule" id="PRU00134"/>
    </source>
</evidence>
<evidence type="ECO:0000313" key="7">
    <source>
        <dbReference type="EMBL" id="KAG8176640.1"/>
    </source>
</evidence>
<dbReference type="InterPro" id="IPR050869">
    <property type="entry name" value="H3K4_H4K5_MeTrfase"/>
</dbReference>
<dbReference type="Gene3D" id="1.10.220.160">
    <property type="match status" value="1"/>
</dbReference>
<dbReference type="EMBL" id="JAFNEN010000861">
    <property type="protein sequence ID" value="KAG8176640.1"/>
    <property type="molecule type" value="Genomic_DNA"/>
</dbReference>
<evidence type="ECO:0000259" key="6">
    <source>
        <dbReference type="PROSITE" id="PS50865"/>
    </source>
</evidence>
<evidence type="ECO:0000256" key="2">
    <source>
        <dbReference type="ARBA" id="ARBA00022771"/>
    </source>
</evidence>
<dbReference type="Proteomes" id="UP000827092">
    <property type="component" value="Unassembled WGS sequence"/>
</dbReference>
<gene>
    <name evidence="7" type="ORF">JTE90_022061</name>
</gene>
<dbReference type="InterPro" id="IPR002893">
    <property type="entry name" value="Znf_MYND"/>
</dbReference>